<keyword evidence="3" id="KW-1185">Reference proteome</keyword>
<evidence type="ECO:0000313" key="2">
    <source>
        <dbReference type="EMBL" id="NBN77731.1"/>
    </source>
</evidence>
<dbReference type="InterPro" id="IPR038255">
    <property type="entry name" value="PBS_linker_sf"/>
</dbReference>
<dbReference type="Gene3D" id="1.10.3130.20">
    <property type="entry name" value="Phycobilisome linker domain"/>
    <property type="match status" value="1"/>
</dbReference>
<feature type="domain" description="DUF4214" evidence="1">
    <location>
        <begin position="277"/>
        <end position="346"/>
    </location>
</feature>
<evidence type="ECO:0000259" key="1">
    <source>
        <dbReference type="Pfam" id="PF13946"/>
    </source>
</evidence>
<dbReference type="EMBL" id="JAABLQ010000001">
    <property type="protein sequence ID" value="NBN77731.1"/>
    <property type="molecule type" value="Genomic_DNA"/>
</dbReference>
<name>A0A7X5J8Q9_9HYPH</name>
<reference evidence="3" key="1">
    <citation type="submission" date="2020-01" db="EMBL/GenBank/DDBJ databases">
        <authorList>
            <person name="Fang Y."/>
            <person name="Sun R."/>
            <person name="Nie L."/>
            <person name="He J."/>
            <person name="Hao L."/>
            <person name="Wang L."/>
            <person name="Su S."/>
            <person name="Lv E."/>
            <person name="Zhang Z."/>
            <person name="Xie R."/>
            <person name="Liu H."/>
        </authorList>
    </citation>
    <scope>NUCLEOTIDE SEQUENCE [LARGE SCALE GENOMIC DNA]</scope>
    <source>
        <strain evidence="3">XCT-53</strain>
    </source>
</reference>
<proteinExistence type="predicted"/>
<organism evidence="2 3">
    <name type="scientific">Pannonibacter tanglangensis</name>
    <dbReference type="NCBI Taxonomy" id="2750084"/>
    <lineage>
        <taxon>Bacteria</taxon>
        <taxon>Pseudomonadati</taxon>
        <taxon>Pseudomonadota</taxon>
        <taxon>Alphaproteobacteria</taxon>
        <taxon>Hyphomicrobiales</taxon>
        <taxon>Stappiaceae</taxon>
        <taxon>Pannonibacter</taxon>
    </lineage>
</organism>
<comment type="caution">
    <text evidence="2">The sequence shown here is derived from an EMBL/GenBank/DDBJ whole genome shotgun (WGS) entry which is preliminary data.</text>
</comment>
<dbReference type="InterPro" id="IPR025282">
    <property type="entry name" value="DUF4214"/>
</dbReference>
<gene>
    <name evidence="2" type="ORF">GWI72_05550</name>
</gene>
<dbReference type="Proteomes" id="UP000586722">
    <property type="component" value="Unassembled WGS sequence"/>
</dbReference>
<protein>
    <submittedName>
        <fullName evidence="2">DUF4214 domain-containing protein</fullName>
    </submittedName>
</protein>
<evidence type="ECO:0000313" key="3">
    <source>
        <dbReference type="Proteomes" id="UP000586722"/>
    </source>
</evidence>
<dbReference type="RefSeq" id="WP_161708076.1">
    <property type="nucleotide sequence ID" value="NZ_JAABLQ010000001.1"/>
</dbReference>
<accession>A0A7X5J8Q9</accession>
<dbReference type="Pfam" id="PF13946">
    <property type="entry name" value="DUF4214"/>
    <property type="match status" value="1"/>
</dbReference>
<dbReference type="AlphaFoldDB" id="A0A7X5J8Q9"/>
<sequence length="358" mass="39286">MATFTIRHGENVGTGEADFFHLDSKVGSFSLDGGAGYDTVRINLAFLDEYSIDNVERLEFYGTWERPKDMYFGFGGEPRFVDFSQTNIRTSISVYSSNSTVIGNGAISLTAVEKSEITTFDMESGAYRGTFDGKTIENTYTNFLNVSARSGDDTVYGNQFNNLAILGPGKNYFDGRGGLDTFRIQGCPSSYKIEKTSNGHLISLDRAVTPQSTELVNVERVEFTCYGVRILAFDLDGAAGQTYRLYQAAFARTPDTDGLRHNVKLVDAGMSLHQISSAFIGSAEFIQRYGRTPSDRTYINALYNNVLGRDADAEGLAGWIGRLSSGTWDRASVLLGFSESAENKALVGHAIEKGIWLL</sequence>